<dbReference type="Pfam" id="PF12852">
    <property type="entry name" value="Cupin_6"/>
    <property type="match status" value="1"/>
</dbReference>
<gene>
    <name evidence="5" type="ORF">SAMN05428953_12224</name>
</gene>
<dbReference type="PROSITE" id="PS01124">
    <property type="entry name" value="HTH_ARAC_FAMILY_2"/>
    <property type="match status" value="1"/>
</dbReference>
<feature type="domain" description="HTH araC/xylS-type" evidence="4">
    <location>
        <begin position="264"/>
        <end position="362"/>
    </location>
</feature>
<dbReference type="InterPro" id="IPR018060">
    <property type="entry name" value="HTH_AraC"/>
</dbReference>
<evidence type="ECO:0000256" key="1">
    <source>
        <dbReference type="ARBA" id="ARBA00023015"/>
    </source>
</evidence>
<keyword evidence="2 5" id="KW-0238">DNA-binding</keyword>
<dbReference type="GO" id="GO:0043565">
    <property type="term" value="F:sequence-specific DNA binding"/>
    <property type="evidence" value="ECO:0007669"/>
    <property type="project" value="InterPro"/>
</dbReference>
<dbReference type="InterPro" id="IPR018062">
    <property type="entry name" value="HTH_AraC-typ_CS"/>
</dbReference>
<evidence type="ECO:0000256" key="3">
    <source>
        <dbReference type="ARBA" id="ARBA00023163"/>
    </source>
</evidence>
<dbReference type="PANTHER" id="PTHR46796">
    <property type="entry name" value="HTH-TYPE TRANSCRIPTIONAL ACTIVATOR RHAS-RELATED"/>
    <property type="match status" value="1"/>
</dbReference>
<evidence type="ECO:0000313" key="5">
    <source>
        <dbReference type="EMBL" id="SDK87117.1"/>
    </source>
</evidence>
<dbReference type="InterPro" id="IPR009057">
    <property type="entry name" value="Homeodomain-like_sf"/>
</dbReference>
<dbReference type="PROSITE" id="PS00041">
    <property type="entry name" value="HTH_ARAC_FAMILY_1"/>
    <property type="match status" value="1"/>
</dbReference>
<dbReference type="EMBL" id="FNEE01000022">
    <property type="protein sequence ID" value="SDK87117.1"/>
    <property type="molecule type" value="Genomic_DNA"/>
</dbReference>
<evidence type="ECO:0000256" key="2">
    <source>
        <dbReference type="ARBA" id="ARBA00023125"/>
    </source>
</evidence>
<dbReference type="GO" id="GO:0003700">
    <property type="term" value="F:DNA-binding transcription factor activity"/>
    <property type="evidence" value="ECO:0007669"/>
    <property type="project" value="InterPro"/>
</dbReference>
<dbReference type="InterPro" id="IPR050204">
    <property type="entry name" value="AraC_XylS_family_regulators"/>
</dbReference>
<keyword evidence="3" id="KW-0804">Transcription</keyword>
<dbReference type="AlphaFoldDB" id="A0A1G9FFJ7"/>
<accession>A0A1G9FFJ7</accession>
<dbReference type="SUPFAM" id="SSF46689">
    <property type="entry name" value="Homeodomain-like"/>
    <property type="match status" value="2"/>
</dbReference>
<dbReference type="PANTHER" id="PTHR46796:SF13">
    <property type="entry name" value="HTH-TYPE TRANSCRIPTIONAL ACTIVATOR RHAS"/>
    <property type="match status" value="1"/>
</dbReference>
<dbReference type="InterPro" id="IPR032783">
    <property type="entry name" value="AraC_lig"/>
</dbReference>
<reference evidence="6" key="1">
    <citation type="submission" date="2016-10" db="EMBL/GenBank/DDBJ databases">
        <authorList>
            <person name="Varghese N."/>
            <person name="Submissions S."/>
        </authorList>
    </citation>
    <scope>NUCLEOTIDE SEQUENCE [LARGE SCALE GENOMIC DNA]</scope>
    <source>
        <strain evidence="6">CGMCC 1.11022</strain>
    </source>
</reference>
<dbReference type="Proteomes" id="UP000198894">
    <property type="component" value="Unassembled WGS sequence"/>
</dbReference>
<name>A0A1G9FFJ7_9HYPH</name>
<evidence type="ECO:0000259" key="4">
    <source>
        <dbReference type="PROSITE" id="PS01124"/>
    </source>
</evidence>
<dbReference type="SMART" id="SM00342">
    <property type="entry name" value="HTH_ARAC"/>
    <property type="match status" value="1"/>
</dbReference>
<evidence type="ECO:0000313" key="6">
    <source>
        <dbReference type="Proteomes" id="UP000198894"/>
    </source>
</evidence>
<dbReference type="CDD" id="cd00093">
    <property type="entry name" value="HTH_XRE"/>
    <property type="match status" value="1"/>
</dbReference>
<organism evidence="5 6">
    <name type="scientific">Mesorhizobium muleiense</name>
    <dbReference type="NCBI Taxonomy" id="1004279"/>
    <lineage>
        <taxon>Bacteria</taxon>
        <taxon>Pseudomonadati</taxon>
        <taxon>Pseudomonadota</taxon>
        <taxon>Alphaproteobacteria</taxon>
        <taxon>Hyphomicrobiales</taxon>
        <taxon>Phyllobacteriaceae</taxon>
        <taxon>Mesorhizobium</taxon>
    </lineage>
</organism>
<sequence length="365" mass="39280">MGTLHDPASQSLAAASVLARSPGRPPEEVVADAAPSAAPDKDVLSDVLRVVKLTGALFFWVDASSPWSVEVPRAGSFAHLILPRAQHVISYHIITQGSGSVSIGDDPPMEFAEGDILVIPHEDSYAMCSAPGVRSGLSTEDSLDFFRAMAAGQLPFVINEGGDGLLLTRYVCGFLGCDARPFNPLLGALPPLIRIRRAPGAQSDLLDRLIELTLAEVSVQRPGAECIRLRLSELMFVEVVRRYLEALPPEQTGWLAGLRDPAVGRAVALVHENPARGWTIEELARETGVSRSVLAARFTRLVGCPPMQYLTRWRVQLAARLLTDGLAKVSAVGRDVGYESEAAFSRSFKKLAGVSPAGWRDGRRG</sequence>
<keyword evidence="6" id="KW-1185">Reference proteome</keyword>
<protein>
    <submittedName>
        <fullName evidence="5">AraC-type DNA-binding protein</fullName>
    </submittedName>
</protein>
<dbReference type="Pfam" id="PF12833">
    <property type="entry name" value="HTH_18"/>
    <property type="match status" value="1"/>
</dbReference>
<proteinExistence type="predicted"/>
<dbReference type="Gene3D" id="1.10.10.60">
    <property type="entry name" value="Homeodomain-like"/>
    <property type="match status" value="2"/>
</dbReference>
<keyword evidence="1" id="KW-0805">Transcription regulation</keyword>
<dbReference type="InterPro" id="IPR001387">
    <property type="entry name" value="Cro/C1-type_HTH"/>
</dbReference>